<evidence type="ECO:0000256" key="1">
    <source>
        <dbReference type="ARBA" id="ARBA00022741"/>
    </source>
</evidence>
<dbReference type="CDD" id="cd03293">
    <property type="entry name" value="ABC_NrtD_SsuB_transporters"/>
    <property type="match status" value="1"/>
</dbReference>
<dbReference type="PROSITE" id="PS52034">
    <property type="entry name" value="PEPTIDASE_M32"/>
    <property type="match status" value="1"/>
</dbReference>
<dbReference type="SUPFAM" id="SSF55486">
    <property type="entry name" value="Metalloproteases ('zincins'), catalytic domain"/>
    <property type="match status" value="1"/>
</dbReference>
<dbReference type="AlphaFoldDB" id="A0A8J4S6I0"/>
<dbReference type="PANTHER" id="PTHR34217:SF1">
    <property type="entry name" value="CARBOXYPEPTIDASE 1"/>
    <property type="match status" value="1"/>
</dbReference>
<dbReference type="PRINTS" id="PR00998">
    <property type="entry name" value="CRBOXYPTASET"/>
</dbReference>
<dbReference type="PROSITE" id="PS50893">
    <property type="entry name" value="ABC_TRANSPORTER_2"/>
    <property type="match status" value="1"/>
</dbReference>
<reference evidence="4" key="1">
    <citation type="journal article" date="2015" name="Genom Data">
        <title>Draft genome sequences of Phytophthora kernoviae and Phytophthora ramorum lineage EU2 from Scotland.</title>
        <authorList>
            <person name="Sambles C."/>
            <person name="Schlenzig A."/>
            <person name="O'Neill P."/>
            <person name="Grant M."/>
            <person name="Studholme D.J."/>
        </authorList>
    </citation>
    <scope>NUCLEOTIDE SEQUENCE</scope>
    <source>
        <strain evidence="4">00238/432</strain>
    </source>
</reference>
<dbReference type="GO" id="GO:0005524">
    <property type="term" value="F:ATP binding"/>
    <property type="evidence" value="ECO:0007669"/>
    <property type="project" value="UniProtKB-KW"/>
</dbReference>
<dbReference type="Pfam" id="PF00005">
    <property type="entry name" value="ABC_tran"/>
    <property type="match status" value="1"/>
</dbReference>
<evidence type="ECO:0000256" key="2">
    <source>
        <dbReference type="ARBA" id="ARBA00022840"/>
    </source>
</evidence>
<dbReference type="SUPFAM" id="SSF52540">
    <property type="entry name" value="P-loop containing nucleoside triphosphate hydrolases"/>
    <property type="match status" value="1"/>
</dbReference>
<dbReference type="InterPro" id="IPR001333">
    <property type="entry name" value="Peptidase_M32_Taq"/>
</dbReference>
<dbReference type="Gene3D" id="1.10.1370.30">
    <property type="match status" value="1"/>
</dbReference>
<keyword evidence="1" id="KW-0547">Nucleotide-binding</keyword>
<evidence type="ECO:0000313" key="4">
    <source>
        <dbReference type="EMBL" id="KAF4321632.1"/>
    </source>
</evidence>
<dbReference type="Pfam" id="PF02074">
    <property type="entry name" value="Peptidase_M32"/>
    <property type="match status" value="1"/>
</dbReference>
<keyword evidence="2" id="KW-0067">ATP-binding</keyword>
<dbReference type="CDD" id="cd06460">
    <property type="entry name" value="M32_Taq"/>
    <property type="match status" value="1"/>
</dbReference>
<gene>
    <name evidence="4" type="ORF">G195_005154</name>
</gene>
<dbReference type="Gene3D" id="3.40.190.10">
    <property type="entry name" value="Periplasmic binding protein-like II"/>
    <property type="match status" value="2"/>
</dbReference>
<dbReference type="EMBL" id="AOFI03000100">
    <property type="protein sequence ID" value="KAF4321632.1"/>
    <property type="molecule type" value="Genomic_DNA"/>
</dbReference>
<feature type="domain" description="ABC transporter" evidence="3">
    <location>
        <begin position="750"/>
        <end position="983"/>
    </location>
</feature>
<proteinExistence type="predicted"/>
<dbReference type="InterPro" id="IPR003593">
    <property type="entry name" value="AAA+_ATPase"/>
</dbReference>
<dbReference type="GO" id="GO:0016887">
    <property type="term" value="F:ATP hydrolysis activity"/>
    <property type="evidence" value="ECO:0007669"/>
    <property type="project" value="InterPro"/>
</dbReference>
<dbReference type="GO" id="GO:0004181">
    <property type="term" value="F:metallocarboxypeptidase activity"/>
    <property type="evidence" value="ECO:0007669"/>
    <property type="project" value="InterPro"/>
</dbReference>
<dbReference type="SMART" id="SM00382">
    <property type="entry name" value="AAA"/>
    <property type="match status" value="1"/>
</dbReference>
<comment type="caution">
    <text evidence="4">The sequence shown here is derived from an EMBL/GenBank/DDBJ whole genome shotgun (WGS) entry which is preliminary data.</text>
</comment>
<dbReference type="Proteomes" id="UP000702964">
    <property type="component" value="Unassembled WGS sequence"/>
</dbReference>
<dbReference type="Gene3D" id="3.40.50.300">
    <property type="entry name" value="P-loop containing nucleotide triphosphate hydrolases"/>
    <property type="match status" value="1"/>
</dbReference>
<organism evidence="4 5">
    <name type="scientific">Phytophthora kernoviae 00238/432</name>
    <dbReference type="NCBI Taxonomy" id="1284355"/>
    <lineage>
        <taxon>Eukaryota</taxon>
        <taxon>Sar</taxon>
        <taxon>Stramenopiles</taxon>
        <taxon>Oomycota</taxon>
        <taxon>Peronosporomycetes</taxon>
        <taxon>Peronosporales</taxon>
        <taxon>Peronosporaceae</taxon>
        <taxon>Phytophthora</taxon>
    </lineage>
</organism>
<dbReference type="InterPro" id="IPR017871">
    <property type="entry name" value="ABC_transporter-like_CS"/>
</dbReference>
<dbReference type="PANTHER" id="PTHR34217">
    <property type="entry name" value="METAL-DEPENDENT CARBOXYPEPTIDASE"/>
    <property type="match status" value="1"/>
</dbReference>
<dbReference type="InterPro" id="IPR003439">
    <property type="entry name" value="ABC_transporter-like_ATP-bd"/>
</dbReference>
<evidence type="ECO:0000313" key="5">
    <source>
        <dbReference type="Proteomes" id="UP000702964"/>
    </source>
</evidence>
<dbReference type="GO" id="GO:0006508">
    <property type="term" value="P:proteolysis"/>
    <property type="evidence" value="ECO:0007669"/>
    <property type="project" value="InterPro"/>
</dbReference>
<name>A0A8J4S6I0_9STRA</name>
<dbReference type="SUPFAM" id="SSF53850">
    <property type="entry name" value="Periplasmic binding protein-like II"/>
    <property type="match status" value="1"/>
</dbReference>
<protein>
    <recommendedName>
        <fullName evidence="3">ABC transporter domain-containing protein</fullName>
    </recommendedName>
</protein>
<dbReference type="InterPro" id="IPR027417">
    <property type="entry name" value="P-loop_NTPase"/>
</dbReference>
<evidence type="ECO:0000259" key="3">
    <source>
        <dbReference type="PROSITE" id="PS50893"/>
    </source>
</evidence>
<dbReference type="Pfam" id="PF13379">
    <property type="entry name" value="NMT1_2"/>
    <property type="match status" value="1"/>
</dbReference>
<accession>A0A8J4S6I0</accession>
<dbReference type="PROSITE" id="PS00211">
    <property type="entry name" value="ABC_TRANSPORTER_1"/>
    <property type="match status" value="1"/>
</dbReference>
<reference evidence="4" key="2">
    <citation type="submission" date="2020-02" db="EMBL/GenBank/DDBJ databases">
        <authorList>
            <person name="Studholme D.J."/>
        </authorList>
    </citation>
    <scope>NUCLEOTIDE SEQUENCE</scope>
    <source>
        <strain evidence="4">00238/432</strain>
    </source>
</reference>
<sequence>MKSYLDTLTSPEVLEQLEDIDRRQVEDCQKEYDRSQSVPPEKVQAYTVLTAKSETAWEDAKHNSDFAGFSPYLTDIVKLKQEFIDYWGVKDTRYDTLLDMYEPELTVEKVDAVFARLKARLVPLQEKINASANKPNTEFLNQLFDKEQQEKFSLFILGQMGYDFEAGRLDESVHPFATGLNPGDVRITTNYLQDDVTSAVFSSLHEGGHALYEQNIDDNLAGTLLAEGTSMGIHESQSRLWENMIGRSLPFWTRYYKDLQQHFPQLSEIELEDFYRAINRVESSLIRIEADELTYNLHIIIRYEIEKMLFNEGLEVKDLPETWNAKYKQYLGVVPPNDGMGVLQDVHWSGGDFGYFASYSLGNMYAAQILHTLRKEMPEFDAHIAEGNLIPIKEWLTDKIYRYGKSRTPSELIVAVTGEELNPDYLADYLEAKYTEIYKLCNKDKDVNKITIGEVTRSVFYAPEYVAVAQGFFEEQGLEVDIQTTAGGDKTMAALLAGSVDIALVGAETSIYVYQQGAEDPVINFAQLTQTDGTFLFARNPDGEFNWDQLKQSTFLGQRKGGMPQMAGEFTLKKHGIDPQNDLELIQNVDFANIASAYASGTGDYVQLFEPQASIFEKEGRGKVVASFGTESGHLPYTVFMTKQSYIHDNKDIVQKFTNGLQKAQTWVDSHTAEEIAEVIKPYFKDIDPAILVSSVNRYKEQGTYATDPVIDEDEWNNLLDVMSAAGELKQRVDSQTIVDNSYAEQAASTKLEGISQVYVSEREASLVIENLNLQVEQGEFVSLVGPSGCGKTTLLSIIAGLLTPTAGEVKVKGKRIEGPSAQIGYMLQQDYLFPWRTILDNALIGLELTGTLNEQSRERTRELLAGMGLAGTESQYPSELSGGMRQRVALVRTLATDPGILLLDEPFSALDYQTKLQLEDLVSDTLKKSGKTSVLVTHDLSEAIAVSDRVIVLDRNPGRIRREFIIPEDLRNAQPFYAREQPGFNELFQALWSELDQSGGGEKNG</sequence>